<dbReference type="InterPro" id="IPR015943">
    <property type="entry name" value="WD40/YVTN_repeat-like_dom_sf"/>
</dbReference>
<dbReference type="PROSITE" id="PS50082">
    <property type="entry name" value="WD_REPEATS_2"/>
    <property type="match status" value="5"/>
</dbReference>
<feature type="domain" description="Autophagy-related protein 16" evidence="6">
    <location>
        <begin position="18"/>
        <end position="213"/>
    </location>
</feature>
<dbReference type="InterPro" id="IPR019775">
    <property type="entry name" value="WD40_repeat_CS"/>
</dbReference>
<dbReference type="PANTHER" id="PTHR19879">
    <property type="entry name" value="TRANSCRIPTION INITIATION FACTOR TFIID"/>
    <property type="match status" value="1"/>
</dbReference>
<organism evidence="7 8">
    <name type="scientific">Chlamydomonas schloesseri</name>
    <dbReference type="NCBI Taxonomy" id="2026947"/>
    <lineage>
        <taxon>Eukaryota</taxon>
        <taxon>Viridiplantae</taxon>
        <taxon>Chlorophyta</taxon>
        <taxon>core chlorophytes</taxon>
        <taxon>Chlorophyceae</taxon>
        <taxon>CS clade</taxon>
        <taxon>Chlamydomonadales</taxon>
        <taxon>Chlamydomonadaceae</taxon>
        <taxon>Chlamydomonas</taxon>
    </lineage>
</organism>
<comment type="caution">
    <text evidence="7">The sequence shown here is derived from an EMBL/GenBank/DDBJ whole genome shotgun (WGS) entry which is preliminary data.</text>
</comment>
<dbReference type="SMART" id="SM00320">
    <property type="entry name" value="WD40"/>
    <property type="match status" value="7"/>
</dbReference>
<dbReference type="Proteomes" id="UP000613740">
    <property type="component" value="Unassembled WGS sequence"/>
</dbReference>
<dbReference type="Pfam" id="PF00400">
    <property type="entry name" value="WD40"/>
    <property type="match status" value="5"/>
</dbReference>
<dbReference type="OrthoDB" id="506888at2759"/>
<protein>
    <recommendedName>
        <fullName evidence="6">Autophagy-related protein 16 domain-containing protein</fullName>
    </recommendedName>
</protein>
<dbReference type="Pfam" id="PF08614">
    <property type="entry name" value="ATG16"/>
    <property type="match status" value="1"/>
</dbReference>
<dbReference type="PROSITE" id="PS00678">
    <property type="entry name" value="WD_REPEATS_1"/>
    <property type="match status" value="4"/>
</dbReference>
<keyword evidence="1 3" id="KW-0853">WD repeat</keyword>
<feature type="compositionally biased region" description="Gly residues" evidence="5">
    <location>
        <begin position="266"/>
        <end position="283"/>
    </location>
</feature>
<evidence type="ECO:0000256" key="3">
    <source>
        <dbReference type="PROSITE-ProRule" id="PRU00221"/>
    </source>
</evidence>
<sequence length="791" mass="78881">MQATALAVAPDWVVGSVVRQLAALSAAQTQPFAQPFADYGAGLQRCRELEVRLLQLDKEAAELRDENAALHRRLAAADEAAAASLAAALEEARAGLARSEAQLAALYQKNNSLLEEVVRANADLATTRSALSSTSTELAQARAEIAALREQAASLAASLEAERSARVAAAAEAAAALATRDAALGDSKRLRAENGVLVRRLVELKESEAGRMNELNRMHEELLENAVRMKREAEMDRQATDLIRQKAVAAALAGAAAASAMGAPTAGGPGGGGGPHPHGGGAPGSTASVMISAAAPPQPTQTHQQPAAPAPSVPLPGTGGGGGGGGSGPSSSSTDPLAVGGDASGEWVTAVVPPAAAVSTPATAGPAAPLATAAASVATAAASSVLGAIPTSLREVMGLGARPGSGGAAAGGGGGGAGGAIGFVPHVHTPYDNDPSLTPPEHRFPSRLPVRVVPNGHKGGCASLAPQVPGHFVASCGADRAVALWDISLLVGPGSIPGGGAGASTCPAVLLHGMTGGVNDCGFTCDAAQVLAAGADRSLHLWDATSGRPRHTLTGHGGPVTGVAPSPMDARLAVSISEDRSFKLWDLSRGFAVRSVPMTKMPLALAASRDGNTLVTGHLDGSVFLWDVRQCKAGAAAPLMETRDSQQPVVALAAAAGSVGAGPDSGLIIAGRDGGLRVWDFRGGASQRLARHPQFQLGTTGGTGKPRCRLGVSPDGRLLAAGAADGSVWVWDLQAAAAAGGGRGSEPKQLRGGPGGLCAHREAAVAAAFSSDMCALVTGDKAGGLAFWAME</sequence>
<reference evidence="7" key="1">
    <citation type="journal article" date="2020" name="bioRxiv">
        <title>Comparative genomics of Chlamydomonas.</title>
        <authorList>
            <person name="Craig R.J."/>
            <person name="Hasan A.R."/>
            <person name="Ness R.W."/>
            <person name="Keightley P.D."/>
        </authorList>
    </citation>
    <scope>NUCLEOTIDE SEQUENCE</scope>
    <source>
        <strain evidence="7">CCAP 11/173</strain>
    </source>
</reference>
<evidence type="ECO:0000313" key="8">
    <source>
        <dbReference type="Proteomes" id="UP000613740"/>
    </source>
</evidence>
<dbReference type="InterPro" id="IPR001680">
    <property type="entry name" value="WD40_rpt"/>
</dbReference>
<dbReference type="PROSITE" id="PS50294">
    <property type="entry name" value="WD_REPEATS_REGION"/>
    <property type="match status" value="1"/>
</dbReference>
<keyword evidence="8" id="KW-1185">Reference proteome</keyword>
<dbReference type="CDD" id="cd00200">
    <property type="entry name" value="WD40"/>
    <property type="match status" value="1"/>
</dbReference>
<feature type="repeat" description="WD" evidence="3">
    <location>
        <begin position="454"/>
        <end position="488"/>
    </location>
</feature>
<feature type="coiled-coil region" evidence="4">
    <location>
        <begin position="46"/>
        <end position="165"/>
    </location>
</feature>
<dbReference type="InterPro" id="IPR036322">
    <property type="entry name" value="WD40_repeat_dom_sf"/>
</dbReference>
<feature type="repeat" description="WD" evidence="3">
    <location>
        <begin position="604"/>
        <end position="629"/>
    </location>
</feature>
<dbReference type="SUPFAM" id="SSF50978">
    <property type="entry name" value="WD40 repeat-like"/>
    <property type="match status" value="1"/>
</dbReference>
<feature type="repeat" description="WD" evidence="3">
    <location>
        <begin position="553"/>
        <end position="595"/>
    </location>
</feature>
<dbReference type="EMBL" id="JAEHOD010000028">
    <property type="protein sequence ID" value="KAG2445013.1"/>
    <property type="molecule type" value="Genomic_DNA"/>
</dbReference>
<dbReference type="InterPro" id="IPR013923">
    <property type="entry name" value="Autophagy-rel_prot_16_dom"/>
</dbReference>
<evidence type="ECO:0000259" key="6">
    <source>
        <dbReference type="Pfam" id="PF08614"/>
    </source>
</evidence>
<dbReference type="InterPro" id="IPR020472">
    <property type="entry name" value="WD40_PAC1"/>
</dbReference>
<feature type="repeat" description="WD" evidence="3">
    <location>
        <begin position="511"/>
        <end position="552"/>
    </location>
</feature>
<accession>A0A836B205</accession>
<dbReference type="AlphaFoldDB" id="A0A836B205"/>
<gene>
    <name evidence="7" type="ORF">HYH02_008882</name>
</gene>
<evidence type="ECO:0000256" key="2">
    <source>
        <dbReference type="ARBA" id="ARBA00022737"/>
    </source>
</evidence>
<evidence type="ECO:0000313" key="7">
    <source>
        <dbReference type="EMBL" id="KAG2445013.1"/>
    </source>
</evidence>
<feature type="compositionally biased region" description="Gly residues" evidence="5">
    <location>
        <begin position="317"/>
        <end position="328"/>
    </location>
</feature>
<dbReference type="PANTHER" id="PTHR19879:SF9">
    <property type="entry name" value="TRANSCRIPTION INITIATION FACTOR TFIID SUBUNIT 5"/>
    <property type="match status" value="1"/>
</dbReference>
<proteinExistence type="predicted"/>
<feature type="coiled-coil region" evidence="4">
    <location>
        <begin position="205"/>
        <end position="236"/>
    </location>
</feature>
<feature type="repeat" description="WD" evidence="3">
    <location>
        <begin position="710"/>
        <end position="734"/>
    </location>
</feature>
<evidence type="ECO:0000256" key="4">
    <source>
        <dbReference type="SAM" id="Coils"/>
    </source>
</evidence>
<name>A0A836B205_9CHLO</name>
<evidence type="ECO:0000256" key="5">
    <source>
        <dbReference type="SAM" id="MobiDB-lite"/>
    </source>
</evidence>
<keyword evidence="2" id="KW-0677">Repeat</keyword>
<keyword evidence="4" id="KW-0175">Coiled coil</keyword>
<dbReference type="Gene3D" id="2.130.10.10">
    <property type="entry name" value="YVTN repeat-like/Quinoprotein amine dehydrogenase"/>
    <property type="match status" value="2"/>
</dbReference>
<dbReference type="PRINTS" id="PR00320">
    <property type="entry name" value="GPROTEINBRPT"/>
</dbReference>
<evidence type="ECO:0000256" key="1">
    <source>
        <dbReference type="ARBA" id="ARBA00022574"/>
    </source>
</evidence>
<feature type="region of interest" description="Disordered" evidence="5">
    <location>
        <begin position="266"/>
        <end position="342"/>
    </location>
</feature>